<reference evidence="1" key="2">
    <citation type="submission" date="2020-11" db="EMBL/GenBank/DDBJ databases">
        <authorList>
            <person name="McCartney M.A."/>
            <person name="Auch B."/>
            <person name="Kono T."/>
            <person name="Mallez S."/>
            <person name="Becker A."/>
            <person name="Gohl D.M."/>
            <person name="Silverstein K.A.T."/>
            <person name="Koren S."/>
            <person name="Bechman K.B."/>
            <person name="Herman A."/>
            <person name="Abrahante J.E."/>
            <person name="Garbe J."/>
        </authorList>
    </citation>
    <scope>NUCLEOTIDE SEQUENCE</scope>
    <source>
        <strain evidence="1">Duluth1</strain>
        <tissue evidence="1">Whole animal</tissue>
    </source>
</reference>
<proteinExistence type="predicted"/>
<dbReference type="Proteomes" id="UP000828390">
    <property type="component" value="Unassembled WGS sequence"/>
</dbReference>
<dbReference type="EMBL" id="JAIWYP010000015">
    <property type="protein sequence ID" value="KAH3704699.1"/>
    <property type="molecule type" value="Genomic_DNA"/>
</dbReference>
<evidence type="ECO:0000313" key="2">
    <source>
        <dbReference type="Proteomes" id="UP000828390"/>
    </source>
</evidence>
<dbReference type="AlphaFoldDB" id="A0A9D3YPL3"/>
<sequence>MSEIGIHHYRSCRKEWDTPTKLLSWWKEDYFDGDDSTVCFNYNRRYSPVVMELAEMIRADVKKVQDLLNVQYNYSEKKK</sequence>
<protein>
    <submittedName>
        <fullName evidence="1">Uncharacterized protein</fullName>
    </submittedName>
</protein>
<comment type="caution">
    <text evidence="1">The sequence shown here is derived from an EMBL/GenBank/DDBJ whole genome shotgun (WGS) entry which is preliminary data.</text>
</comment>
<gene>
    <name evidence="1" type="ORF">DPMN_079761</name>
</gene>
<accession>A0A9D3YPL3</accession>
<reference evidence="1" key="1">
    <citation type="journal article" date="2019" name="bioRxiv">
        <title>The Genome of the Zebra Mussel, Dreissena polymorpha: A Resource for Invasive Species Research.</title>
        <authorList>
            <person name="McCartney M.A."/>
            <person name="Auch B."/>
            <person name="Kono T."/>
            <person name="Mallez S."/>
            <person name="Zhang Y."/>
            <person name="Obille A."/>
            <person name="Becker A."/>
            <person name="Abrahante J.E."/>
            <person name="Garbe J."/>
            <person name="Badalamenti J.P."/>
            <person name="Herman A."/>
            <person name="Mangelson H."/>
            <person name="Liachko I."/>
            <person name="Sullivan S."/>
            <person name="Sone E.D."/>
            <person name="Koren S."/>
            <person name="Silverstein K.A.T."/>
            <person name="Beckman K.B."/>
            <person name="Gohl D.M."/>
        </authorList>
    </citation>
    <scope>NUCLEOTIDE SEQUENCE</scope>
    <source>
        <strain evidence="1">Duluth1</strain>
        <tissue evidence="1">Whole animal</tissue>
    </source>
</reference>
<evidence type="ECO:0000313" key="1">
    <source>
        <dbReference type="EMBL" id="KAH3704699.1"/>
    </source>
</evidence>
<name>A0A9D3YPL3_DREPO</name>
<keyword evidence="2" id="KW-1185">Reference proteome</keyword>
<organism evidence="1 2">
    <name type="scientific">Dreissena polymorpha</name>
    <name type="common">Zebra mussel</name>
    <name type="synonym">Mytilus polymorpha</name>
    <dbReference type="NCBI Taxonomy" id="45954"/>
    <lineage>
        <taxon>Eukaryota</taxon>
        <taxon>Metazoa</taxon>
        <taxon>Spiralia</taxon>
        <taxon>Lophotrochozoa</taxon>
        <taxon>Mollusca</taxon>
        <taxon>Bivalvia</taxon>
        <taxon>Autobranchia</taxon>
        <taxon>Heteroconchia</taxon>
        <taxon>Euheterodonta</taxon>
        <taxon>Imparidentia</taxon>
        <taxon>Neoheterodontei</taxon>
        <taxon>Myida</taxon>
        <taxon>Dreissenoidea</taxon>
        <taxon>Dreissenidae</taxon>
        <taxon>Dreissena</taxon>
    </lineage>
</organism>